<reference evidence="2" key="1">
    <citation type="submission" date="2021-03" db="EMBL/GenBank/DDBJ databases">
        <authorList>
            <person name="Jaffe A."/>
        </authorList>
    </citation>
    <scope>NUCLEOTIDE SEQUENCE</scope>
    <source>
        <strain evidence="2">RIFCSPLOWO2_01_FULL_AR10_48_17</strain>
    </source>
</reference>
<dbReference type="GO" id="GO:0016628">
    <property type="term" value="F:oxidoreductase activity, acting on the CH-CH group of donors, NAD or NADP as acceptor"/>
    <property type="evidence" value="ECO:0007669"/>
    <property type="project" value="InterPro"/>
</dbReference>
<sequence>MSTVAIVGAGPAGLKTAAHLAKEGIDVTVLEEHEKVGEPCNCSGLISVEGAKKADLPLDDCLIGKITGAKLFAPNNAMLVVQRNTAVAKVVDRAKLDQLLAKEAQKFGANIRSKSRLIDIRNETLFLESSGRGEILKSKIVVGADGPSSKVRNLMGIEAGMNDFIHSYQVRAEGVFDPNFVELYFGGFAVNFFAWVVPESKSVAKVGLGCKTGLNPKNQFEAFLKAKQMELYDRFEEKSFLIPCRKPLNSLVAQNKLLVGDAAFQTKATTGGGIVTSSLAGKLAAETIREHLFEKKKLENYNKKLDWLNKELNMHWKIHNYYTKLNDNQVNKLFEKAKKAKVEELLSDYGNMDFPTQFIPKLVSNPRVIFFLPDVLQFWRS</sequence>
<protein>
    <submittedName>
        <fullName evidence="2">NAD(P)/FAD-dependent oxidoreductase</fullName>
    </submittedName>
</protein>
<dbReference type="EMBL" id="JAGVWC010000009">
    <property type="protein sequence ID" value="MBS3061396.1"/>
    <property type="molecule type" value="Genomic_DNA"/>
</dbReference>
<reference evidence="2" key="2">
    <citation type="submission" date="2021-05" db="EMBL/GenBank/DDBJ databases">
        <title>Protein family content uncovers lineage relationships and bacterial pathway maintenance mechanisms in DPANN archaea.</title>
        <authorList>
            <person name="Castelle C.J."/>
            <person name="Meheust R."/>
            <person name="Jaffe A.L."/>
            <person name="Seitz K."/>
            <person name="Gong X."/>
            <person name="Baker B.J."/>
            <person name="Banfield J.F."/>
        </authorList>
    </citation>
    <scope>NUCLEOTIDE SEQUENCE</scope>
    <source>
        <strain evidence="2">RIFCSPLOWO2_01_FULL_AR10_48_17</strain>
    </source>
</reference>
<proteinExistence type="predicted"/>
<dbReference type="InterPro" id="IPR011777">
    <property type="entry name" value="Geranylgeranyl_Rdtase_fam"/>
</dbReference>
<organism evidence="2 3">
    <name type="scientific">Candidatus Iainarchaeum sp</name>
    <dbReference type="NCBI Taxonomy" id="3101447"/>
    <lineage>
        <taxon>Archaea</taxon>
        <taxon>Candidatus Iainarchaeota</taxon>
        <taxon>Candidatus Iainarchaeia</taxon>
        <taxon>Candidatus Iainarchaeales</taxon>
        <taxon>Candidatus Iainarchaeaceae</taxon>
        <taxon>Candidatus Iainarchaeum</taxon>
    </lineage>
</organism>
<dbReference type="InterPro" id="IPR023753">
    <property type="entry name" value="FAD/NAD-binding_dom"/>
</dbReference>
<name>A0A8T4LET1_9ARCH</name>
<dbReference type="NCBIfam" id="TIGR02032">
    <property type="entry name" value="GG-red-SF"/>
    <property type="match status" value="1"/>
</dbReference>
<dbReference type="Proteomes" id="UP000675968">
    <property type="component" value="Unassembled WGS sequence"/>
</dbReference>
<comment type="caution">
    <text evidence="2">The sequence shown here is derived from an EMBL/GenBank/DDBJ whole genome shotgun (WGS) entry which is preliminary data.</text>
</comment>
<dbReference type="Pfam" id="PF07992">
    <property type="entry name" value="Pyr_redox_2"/>
    <property type="match status" value="1"/>
</dbReference>
<gene>
    <name evidence="2" type="ORF">J4215_02325</name>
</gene>
<dbReference type="PRINTS" id="PR00420">
    <property type="entry name" value="RNGMNOXGNASE"/>
</dbReference>
<dbReference type="InterPro" id="IPR036188">
    <property type="entry name" value="FAD/NAD-bd_sf"/>
</dbReference>
<feature type="domain" description="FAD/NAD(P)-binding" evidence="1">
    <location>
        <begin position="3"/>
        <end position="158"/>
    </location>
</feature>
<dbReference type="Gene3D" id="3.50.50.60">
    <property type="entry name" value="FAD/NAD(P)-binding domain"/>
    <property type="match status" value="1"/>
</dbReference>
<dbReference type="PANTHER" id="PTHR42685:SF18">
    <property type="entry name" value="DIGERANYLGERANYLGLYCEROPHOSPHOLIPID REDUCTASE"/>
    <property type="match status" value="1"/>
</dbReference>
<evidence type="ECO:0000313" key="3">
    <source>
        <dbReference type="Proteomes" id="UP000675968"/>
    </source>
</evidence>
<evidence type="ECO:0000313" key="2">
    <source>
        <dbReference type="EMBL" id="MBS3061396.1"/>
    </source>
</evidence>
<dbReference type="AlphaFoldDB" id="A0A8T4LET1"/>
<dbReference type="SUPFAM" id="SSF51905">
    <property type="entry name" value="FAD/NAD(P)-binding domain"/>
    <property type="match status" value="1"/>
</dbReference>
<evidence type="ECO:0000259" key="1">
    <source>
        <dbReference type="Pfam" id="PF07992"/>
    </source>
</evidence>
<accession>A0A8T4LET1</accession>
<dbReference type="InterPro" id="IPR050407">
    <property type="entry name" value="Geranylgeranyl_reductase"/>
</dbReference>
<dbReference type="PANTHER" id="PTHR42685">
    <property type="entry name" value="GERANYLGERANYL DIPHOSPHATE REDUCTASE"/>
    <property type="match status" value="1"/>
</dbReference>